<reference evidence="3" key="1">
    <citation type="journal article" date="2023" name="PLoS Negl. Trop. Dis.">
        <title>A genome sequence for Biomphalaria pfeifferi, the major vector snail for the human-infecting parasite Schistosoma mansoni.</title>
        <authorList>
            <person name="Bu L."/>
            <person name="Lu L."/>
            <person name="Laidemitt M.R."/>
            <person name="Zhang S.M."/>
            <person name="Mutuku M."/>
            <person name="Mkoji G."/>
            <person name="Steinauer M."/>
            <person name="Loker E.S."/>
        </authorList>
    </citation>
    <scope>NUCLEOTIDE SEQUENCE</scope>
    <source>
        <tissue evidence="3">Whole Snail</tissue>
    </source>
</reference>
<dbReference type="PANTHER" id="PTHR42700:SF3">
    <property type="entry name" value="BIFUNCTIONAL SAT_APS KINASE-RELATED"/>
    <property type="match status" value="1"/>
</dbReference>
<evidence type="ECO:0000313" key="4">
    <source>
        <dbReference type="Proteomes" id="UP001233172"/>
    </source>
</evidence>
<keyword evidence="1" id="KW-0808">Transferase</keyword>
<dbReference type="Pfam" id="PF01747">
    <property type="entry name" value="ATP-sulfurylase"/>
    <property type="match status" value="1"/>
</dbReference>
<evidence type="ECO:0000313" key="3">
    <source>
        <dbReference type="EMBL" id="KAK0039414.1"/>
    </source>
</evidence>
<evidence type="ECO:0000259" key="2">
    <source>
        <dbReference type="Pfam" id="PF01747"/>
    </source>
</evidence>
<dbReference type="GO" id="GO:0010134">
    <property type="term" value="P:sulfate assimilation via adenylyl sulfate reduction"/>
    <property type="evidence" value="ECO:0007669"/>
    <property type="project" value="TreeGrafter"/>
</dbReference>
<accession>A0AAD8AQ07</accession>
<dbReference type="InterPro" id="IPR024951">
    <property type="entry name" value="Sulfurylase_cat_dom"/>
</dbReference>
<comment type="caution">
    <text evidence="3">The sequence shown here is derived from an EMBL/GenBank/DDBJ whole genome shotgun (WGS) entry which is preliminary data.</text>
</comment>
<dbReference type="AlphaFoldDB" id="A0AAD8AQ07"/>
<reference evidence="3" key="2">
    <citation type="submission" date="2023-04" db="EMBL/GenBank/DDBJ databases">
        <authorList>
            <person name="Bu L."/>
            <person name="Lu L."/>
            <person name="Laidemitt M.R."/>
            <person name="Zhang S.M."/>
            <person name="Mutuku M."/>
            <person name="Mkoji G."/>
            <person name="Steinauer M."/>
            <person name="Loker E.S."/>
        </authorList>
    </citation>
    <scope>NUCLEOTIDE SEQUENCE</scope>
    <source>
        <strain evidence="3">KasaAsao</strain>
        <tissue evidence="3">Whole Snail</tissue>
    </source>
</reference>
<dbReference type="InterPro" id="IPR014729">
    <property type="entry name" value="Rossmann-like_a/b/a_fold"/>
</dbReference>
<dbReference type="GO" id="GO:0004781">
    <property type="term" value="F:sulfate adenylyltransferase (ATP) activity"/>
    <property type="evidence" value="ECO:0007669"/>
    <property type="project" value="InterPro"/>
</dbReference>
<dbReference type="PANTHER" id="PTHR42700">
    <property type="entry name" value="SULFATE ADENYLYLTRANSFERASE"/>
    <property type="match status" value="1"/>
</dbReference>
<dbReference type="GO" id="GO:0019379">
    <property type="term" value="P:sulfate assimilation, phosphoadenylyl sulfate reduction by phosphoadenylyl-sulfate reductase (thioredoxin)"/>
    <property type="evidence" value="ECO:0007669"/>
    <property type="project" value="TreeGrafter"/>
</dbReference>
<protein>
    <submittedName>
        <fullName evidence="3">Adenylyl-sulfate kinase</fullName>
    </submittedName>
</protein>
<sequence length="130" mass="14874">MRMAGPREAIFHAVIRRNYGANHFIVGRDHASPGTDSRGKPFYEPFAAQELFSNFESEIGVKMLAFGEMVYLPDEDRYEEINKIENRAKTVSLSGTQIREEFLYRGKPLPAWFTRKETADILAESYPPAL</sequence>
<keyword evidence="3" id="KW-0418">Kinase</keyword>
<dbReference type="InterPro" id="IPR050512">
    <property type="entry name" value="Sulf_AdTrans/APS_kinase"/>
</dbReference>
<proteinExistence type="predicted"/>
<organism evidence="3 4">
    <name type="scientific">Biomphalaria pfeifferi</name>
    <name type="common">Bloodfluke planorb</name>
    <name type="synonym">Freshwater snail</name>
    <dbReference type="NCBI Taxonomy" id="112525"/>
    <lineage>
        <taxon>Eukaryota</taxon>
        <taxon>Metazoa</taxon>
        <taxon>Spiralia</taxon>
        <taxon>Lophotrochozoa</taxon>
        <taxon>Mollusca</taxon>
        <taxon>Gastropoda</taxon>
        <taxon>Heterobranchia</taxon>
        <taxon>Euthyneura</taxon>
        <taxon>Panpulmonata</taxon>
        <taxon>Hygrophila</taxon>
        <taxon>Lymnaeoidea</taxon>
        <taxon>Planorbidae</taxon>
        <taxon>Biomphalaria</taxon>
    </lineage>
</organism>
<dbReference type="SUPFAM" id="SSF52374">
    <property type="entry name" value="Nucleotidylyl transferase"/>
    <property type="match status" value="1"/>
</dbReference>
<feature type="domain" description="Sulphate adenylyltransferase catalytic" evidence="2">
    <location>
        <begin position="1"/>
        <end position="124"/>
    </location>
</feature>
<dbReference type="GO" id="GO:0016301">
    <property type="term" value="F:kinase activity"/>
    <property type="evidence" value="ECO:0007669"/>
    <property type="project" value="UniProtKB-KW"/>
</dbReference>
<dbReference type="EMBL" id="JASAOG010000449">
    <property type="protein sequence ID" value="KAK0039414.1"/>
    <property type="molecule type" value="Genomic_DNA"/>
</dbReference>
<dbReference type="GO" id="GO:0005737">
    <property type="term" value="C:cytoplasm"/>
    <property type="evidence" value="ECO:0007669"/>
    <property type="project" value="TreeGrafter"/>
</dbReference>
<evidence type="ECO:0000256" key="1">
    <source>
        <dbReference type="ARBA" id="ARBA00022679"/>
    </source>
</evidence>
<dbReference type="Proteomes" id="UP001233172">
    <property type="component" value="Unassembled WGS sequence"/>
</dbReference>
<keyword evidence="4" id="KW-1185">Reference proteome</keyword>
<dbReference type="Gene3D" id="3.40.50.620">
    <property type="entry name" value="HUPs"/>
    <property type="match status" value="1"/>
</dbReference>
<name>A0AAD8AQ07_BIOPF</name>
<gene>
    <name evidence="3" type="ORF">Bpfe_031167</name>
</gene>